<dbReference type="EMBL" id="CP116967">
    <property type="protein sequence ID" value="WNM59851.1"/>
    <property type="molecule type" value="Genomic_DNA"/>
</dbReference>
<evidence type="ECO:0000313" key="1">
    <source>
        <dbReference type="EMBL" id="WNM59851.1"/>
    </source>
</evidence>
<dbReference type="AlphaFoldDB" id="A0AA96JY58"/>
<gene>
    <name evidence="1" type="ORF">PP769_08870</name>
</gene>
<accession>A0AA96JY58</accession>
<evidence type="ECO:0000313" key="2">
    <source>
        <dbReference type="Proteomes" id="UP001302719"/>
    </source>
</evidence>
<dbReference type="RefSeq" id="WP_312646724.1">
    <property type="nucleotide sequence ID" value="NZ_CP116967.1"/>
</dbReference>
<name>A0AA96JY58_9BACT</name>
<dbReference type="KEGG" id="nall:PP769_08870"/>
<dbReference type="Proteomes" id="UP001302719">
    <property type="component" value="Chromosome"/>
</dbReference>
<protein>
    <submittedName>
        <fullName evidence="1">Uncharacterized protein</fullName>
    </submittedName>
</protein>
<reference evidence="1 2" key="1">
    <citation type="submission" date="2023-01" db="EMBL/GenBank/DDBJ databases">
        <title>Cultivation and genomic characterization of new, ubiquitous marine nitrite-oxidizing bacteria from the Nitrospirales.</title>
        <authorList>
            <person name="Mueller A.J."/>
            <person name="Daebeler A."/>
            <person name="Herbold C.W."/>
            <person name="Kirkegaard R.H."/>
            <person name="Daims H."/>
        </authorList>
    </citation>
    <scope>NUCLEOTIDE SEQUENCE [LARGE SCALE GENOMIC DNA]</scope>
    <source>
        <strain evidence="1 2">VA</strain>
    </source>
</reference>
<sequence length="82" mass="9069">MKGANVSLLDTVSFQHITRILEVTDELDISREAVEIPLAPASPGVVRRLSNGKLEIVVDADLPFDDWVQTLPEKIQAEMPDD</sequence>
<keyword evidence="2" id="KW-1185">Reference proteome</keyword>
<organism evidence="1 2">
    <name type="scientific">Candidatus Nitrospira allomarina</name>
    <dbReference type="NCBI Taxonomy" id="3020900"/>
    <lineage>
        <taxon>Bacteria</taxon>
        <taxon>Pseudomonadati</taxon>
        <taxon>Nitrospirota</taxon>
        <taxon>Nitrospiria</taxon>
        <taxon>Nitrospirales</taxon>
        <taxon>Nitrospiraceae</taxon>
        <taxon>Nitrospira</taxon>
    </lineage>
</organism>
<proteinExistence type="predicted"/>